<gene>
    <name evidence="1" type="ORF">J2X05_001925</name>
</gene>
<proteinExistence type="predicted"/>
<dbReference type="Proteomes" id="UP001253595">
    <property type="component" value="Unassembled WGS sequence"/>
</dbReference>
<comment type="caution">
    <text evidence="1">The sequence shown here is derived from an EMBL/GenBank/DDBJ whole genome shotgun (WGS) entry which is preliminary data.</text>
</comment>
<evidence type="ECO:0008006" key="3">
    <source>
        <dbReference type="Google" id="ProtNLM"/>
    </source>
</evidence>
<sequence>MSYKDYFDQERRNFLRVVQRSGIAMGAIQASSLLAGVMMARVAEAQTGSPNKSVTVFMPGGCTPAKYFPTGTTLPTQSTPLQSHFSAGRVALLKNATMMNGGHGVMFNRFNDPNPWGKQSFDVNLGKVLSANSNAPVKWLNLGTTAVSELSRDNAGIPTITSPQAALDILFAGGGGGGGGTVAPRKSMVDFHYAAVNDLKTKLGQHEKQKLDSHFNAISEIEASIAAANPGGTCSAPPNTTAVGFDATSKLMTDIAVLALECSLSSSVSLAFGTDEHTHVLDGAMITDTTGAYRPRPSHDSHHNQGNPNYAGYYDQDVRYYMSLTAQLLDKLQAKNLLASTIVTQVSDMGNVDAHSGQNCPMLVAGGGVRGGVIDVGGLSQVALFQTVGLALKANQGANGALFRNWGASTISGLF</sequence>
<keyword evidence="2" id="KW-1185">Reference proteome</keyword>
<organism evidence="1 2">
    <name type="scientific">Cellvibrio fibrivorans</name>
    <dbReference type="NCBI Taxonomy" id="126350"/>
    <lineage>
        <taxon>Bacteria</taxon>
        <taxon>Pseudomonadati</taxon>
        <taxon>Pseudomonadota</taxon>
        <taxon>Gammaproteobacteria</taxon>
        <taxon>Cellvibrionales</taxon>
        <taxon>Cellvibrionaceae</taxon>
        <taxon>Cellvibrio</taxon>
    </lineage>
</organism>
<dbReference type="RefSeq" id="WP_310071742.1">
    <property type="nucleotide sequence ID" value="NZ_JAVDVX010000003.1"/>
</dbReference>
<evidence type="ECO:0000313" key="2">
    <source>
        <dbReference type="Proteomes" id="UP001253595"/>
    </source>
</evidence>
<dbReference type="EMBL" id="JAVDVX010000003">
    <property type="protein sequence ID" value="MDR7089903.1"/>
    <property type="molecule type" value="Genomic_DNA"/>
</dbReference>
<dbReference type="Pfam" id="PF07586">
    <property type="entry name" value="HXXSHH"/>
    <property type="match status" value="1"/>
</dbReference>
<evidence type="ECO:0000313" key="1">
    <source>
        <dbReference type="EMBL" id="MDR7089903.1"/>
    </source>
</evidence>
<name>A0ABU1UXN2_9GAMM</name>
<protein>
    <recommendedName>
        <fullName evidence="3">DUF1552 domain-containing protein</fullName>
    </recommendedName>
</protein>
<dbReference type="InterPro" id="IPR011447">
    <property type="entry name" value="DUF1552"/>
</dbReference>
<dbReference type="Gene3D" id="3.40.720.10">
    <property type="entry name" value="Alkaline Phosphatase, subunit A"/>
    <property type="match status" value="1"/>
</dbReference>
<accession>A0ABU1UXN2</accession>
<dbReference type="InterPro" id="IPR017850">
    <property type="entry name" value="Alkaline_phosphatase_core_sf"/>
</dbReference>
<reference evidence="1 2" key="1">
    <citation type="submission" date="2023-07" db="EMBL/GenBank/DDBJ databases">
        <title>Sorghum-associated microbial communities from plants grown in Nebraska, USA.</title>
        <authorList>
            <person name="Schachtman D."/>
        </authorList>
    </citation>
    <scope>NUCLEOTIDE SEQUENCE [LARGE SCALE GENOMIC DNA]</scope>
    <source>
        <strain evidence="1 2">BE190</strain>
    </source>
</reference>